<keyword evidence="3" id="KW-1185">Reference proteome</keyword>
<protein>
    <submittedName>
        <fullName evidence="2">DUF1501 domain-containing protein</fullName>
    </submittedName>
</protein>
<organism evidence="2 3">
    <name type="scientific">Blastopirellula sediminis</name>
    <dbReference type="NCBI Taxonomy" id="2894196"/>
    <lineage>
        <taxon>Bacteria</taxon>
        <taxon>Pseudomonadati</taxon>
        <taxon>Planctomycetota</taxon>
        <taxon>Planctomycetia</taxon>
        <taxon>Pirellulales</taxon>
        <taxon>Pirellulaceae</taxon>
        <taxon>Blastopirellula</taxon>
    </lineage>
</organism>
<dbReference type="PANTHER" id="PTHR43737">
    <property type="entry name" value="BLL7424 PROTEIN"/>
    <property type="match status" value="1"/>
</dbReference>
<dbReference type="InterPro" id="IPR006311">
    <property type="entry name" value="TAT_signal"/>
</dbReference>
<gene>
    <name evidence="2" type="ORF">LOC68_07615</name>
</gene>
<proteinExistence type="predicted"/>
<accession>A0A9X1SFG0</accession>
<dbReference type="AlphaFoldDB" id="A0A9X1SFG0"/>
<dbReference type="SUPFAM" id="SSF53649">
    <property type="entry name" value="Alkaline phosphatase-like"/>
    <property type="match status" value="1"/>
</dbReference>
<dbReference type="Proteomes" id="UP001139103">
    <property type="component" value="Unassembled WGS sequence"/>
</dbReference>
<evidence type="ECO:0000313" key="2">
    <source>
        <dbReference type="EMBL" id="MCC9628258.1"/>
    </source>
</evidence>
<dbReference type="InterPro" id="IPR010869">
    <property type="entry name" value="DUF1501"/>
</dbReference>
<keyword evidence="1" id="KW-0812">Transmembrane</keyword>
<evidence type="ECO:0000313" key="3">
    <source>
        <dbReference type="Proteomes" id="UP001139103"/>
    </source>
</evidence>
<feature type="transmembrane region" description="Helical" evidence="1">
    <location>
        <begin position="12"/>
        <end position="30"/>
    </location>
</feature>
<keyword evidence="1" id="KW-1133">Transmembrane helix</keyword>
<reference evidence="2" key="1">
    <citation type="submission" date="2021-11" db="EMBL/GenBank/DDBJ databases">
        <title>Genome sequence.</title>
        <authorList>
            <person name="Sun Q."/>
        </authorList>
    </citation>
    <scope>NUCLEOTIDE SEQUENCE</scope>
    <source>
        <strain evidence="2">JC732</strain>
    </source>
</reference>
<dbReference type="RefSeq" id="WP_230217364.1">
    <property type="nucleotide sequence ID" value="NZ_JAJKFT010000004.1"/>
</dbReference>
<dbReference type="PANTHER" id="PTHR43737:SF1">
    <property type="entry name" value="DUF1501 DOMAIN-CONTAINING PROTEIN"/>
    <property type="match status" value="1"/>
</dbReference>
<evidence type="ECO:0000256" key="1">
    <source>
        <dbReference type="SAM" id="Phobius"/>
    </source>
</evidence>
<comment type="caution">
    <text evidence="2">The sequence shown here is derived from an EMBL/GenBank/DDBJ whole genome shotgun (WGS) entry which is preliminary data.</text>
</comment>
<dbReference type="InterPro" id="IPR017850">
    <property type="entry name" value="Alkaline_phosphatase_core_sf"/>
</dbReference>
<dbReference type="Pfam" id="PF07394">
    <property type="entry name" value="DUF1501"/>
    <property type="match status" value="1"/>
</dbReference>
<name>A0A9X1SFG0_9BACT</name>
<sequence length="473" mass="51774">MESTQQTDRRNFLWTIGGGLGGIAMTQMLARDADAATSTALAAGLHHAPKARRIIQLFMTGGASPMDTFDYKPELEKLHGQKLGPAEKPEGFTAAPGALMKSPFKFKQYGESGRWVSSVFPHQAKWVDEMAFLMAMASKTNVHGPGTYMMNSGFLLPGFPCMGAWISYALGNLTDNLPTFVVLPDAKGLPYNQRGPFSSGFLPAIHQGTVIDAASPQPVPDLFAKDQYKFATSSADRDGLDLLKQINQAHAAQRPDDTRLDARIKSYELAAKMQLSAPEAFDLSQETKQTHQAYGLEQSVTQDFGRRCLLARRLIERGTRFVQVWSGPQGATGNWDNHGSIPNELPPIAQSVDQPIAALIGDLKARGLLEDTLLIWTTEFGRTPFAQGGDGRDHNGGSFVTWLVGAGVKAGTAYGKSDDWGYKAEEGKTYCYDFHATVLHLLGIDHTRLTFRQNGIDRRLTDVHGHVVHEILQ</sequence>
<keyword evidence="1" id="KW-0472">Membrane</keyword>
<dbReference type="Gene3D" id="3.40.720.10">
    <property type="entry name" value="Alkaline Phosphatase, subunit A"/>
    <property type="match status" value="1"/>
</dbReference>
<dbReference type="EMBL" id="JAJKFT010000004">
    <property type="protein sequence ID" value="MCC9628258.1"/>
    <property type="molecule type" value="Genomic_DNA"/>
</dbReference>
<dbReference type="PROSITE" id="PS51318">
    <property type="entry name" value="TAT"/>
    <property type="match status" value="1"/>
</dbReference>